<dbReference type="Ensembl" id="ENSRBIT00000040290.1">
    <property type="protein sequence ID" value="ENSRBIP00000016442.1"/>
    <property type="gene ID" value="ENSRBIG00000032252.1"/>
</dbReference>
<evidence type="ECO:0000256" key="21">
    <source>
        <dbReference type="ARBA" id="ARBA00032044"/>
    </source>
</evidence>
<feature type="domain" description="Reverse transcriptase" evidence="25">
    <location>
        <begin position="640"/>
        <end position="970"/>
    </location>
</feature>
<evidence type="ECO:0000256" key="24">
    <source>
        <dbReference type="SAM" id="MobiDB-lite"/>
    </source>
</evidence>
<dbReference type="Proteomes" id="UP000233180">
    <property type="component" value="Unassembled WGS sequence"/>
</dbReference>
<dbReference type="GO" id="GO:0007004">
    <property type="term" value="P:telomere maintenance via telomerase"/>
    <property type="evidence" value="ECO:0007669"/>
    <property type="project" value="Ensembl"/>
</dbReference>
<comment type="domain">
    <text evidence="23">The RNA-interacting domain 2 (RD2) is essential for both interaction with the CR4-CR5 domain of TERC and for DNA synthesis.</text>
</comment>
<keyword evidence="20" id="KW-0687">Ribonucleoprotein</keyword>
<evidence type="ECO:0000256" key="20">
    <source>
        <dbReference type="ARBA" id="ARBA00023274"/>
    </source>
</evidence>
<evidence type="ECO:0000256" key="19">
    <source>
        <dbReference type="ARBA" id="ARBA00023242"/>
    </source>
</evidence>
<evidence type="ECO:0000256" key="14">
    <source>
        <dbReference type="ARBA" id="ARBA00022842"/>
    </source>
</evidence>
<dbReference type="Gene3D" id="1.10.132.70">
    <property type="match status" value="1"/>
</dbReference>
<dbReference type="CDD" id="cd01648">
    <property type="entry name" value="TERT"/>
    <property type="match status" value="1"/>
</dbReference>
<dbReference type="STRING" id="61621.ENSRBIP00000016442"/>
<dbReference type="PRINTS" id="PR01365">
    <property type="entry name" value="TELOMERASERT"/>
</dbReference>
<reference evidence="26" key="2">
    <citation type="submission" date="2025-08" db="UniProtKB">
        <authorList>
            <consortium name="Ensembl"/>
        </authorList>
    </citation>
    <scope>IDENTIFICATION</scope>
</reference>
<evidence type="ECO:0000256" key="17">
    <source>
        <dbReference type="ARBA" id="ARBA00022918"/>
    </source>
</evidence>
<evidence type="ECO:0000256" key="7">
    <source>
        <dbReference type="ARBA" id="ARBA00016182"/>
    </source>
</evidence>
<keyword evidence="18" id="KW-0238">DNA-binding</keyword>
<keyword evidence="11 23" id="KW-0808">Transferase</keyword>
<evidence type="ECO:0000256" key="9">
    <source>
        <dbReference type="ARBA" id="ARBA00022490"/>
    </source>
</evidence>
<dbReference type="GO" id="GO:0016605">
    <property type="term" value="C:PML body"/>
    <property type="evidence" value="ECO:0007669"/>
    <property type="project" value="UniProtKB-SubCell"/>
</dbReference>
<evidence type="ECO:0000313" key="26">
    <source>
        <dbReference type="Ensembl" id="ENSRBIP00000016442.1"/>
    </source>
</evidence>
<dbReference type="PANTHER" id="PTHR12066:SF0">
    <property type="entry name" value="TELOMERASE REVERSE TRANSCRIPTASE"/>
    <property type="match status" value="1"/>
</dbReference>
<dbReference type="GO" id="GO:1904751">
    <property type="term" value="P:positive regulation of protein localization to nucleolus"/>
    <property type="evidence" value="ECO:0007669"/>
    <property type="project" value="Ensembl"/>
</dbReference>
<dbReference type="GO" id="GO:0042645">
    <property type="term" value="C:mitochondrial nucleoid"/>
    <property type="evidence" value="ECO:0007669"/>
    <property type="project" value="Ensembl"/>
</dbReference>
<evidence type="ECO:0000313" key="27">
    <source>
        <dbReference type="Proteomes" id="UP000233180"/>
    </source>
</evidence>
<evidence type="ECO:0000259" key="25">
    <source>
        <dbReference type="PROSITE" id="PS50878"/>
    </source>
</evidence>
<dbReference type="GO" id="GO:0000049">
    <property type="term" value="F:tRNA binding"/>
    <property type="evidence" value="ECO:0007669"/>
    <property type="project" value="Ensembl"/>
</dbReference>
<dbReference type="FunFam" id="1.10.357.90:FF:000001">
    <property type="entry name" value="Telomerase reverse transcriptase"/>
    <property type="match status" value="1"/>
</dbReference>
<dbReference type="InterPro" id="IPR000477">
    <property type="entry name" value="RT_dom"/>
</dbReference>
<dbReference type="GO" id="GO:2000773">
    <property type="term" value="P:negative regulation of cellular senescence"/>
    <property type="evidence" value="ECO:0007669"/>
    <property type="project" value="Ensembl"/>
</dbReference>
<dbReference type="Pfam" id="PF21399">
    <property type="entry name" value="TERT_C"/>
    <property type="match status" value="1"/>
</dbReference>
<dbReference type="FunFam" id="1.10.132.70:FF:000001">
    <property type="entry name" value="Telomerase reverse transcriptase"/>
    <property type="match status" value="1"/>
</dbReference>
<keyword evidence="19 23" id="KW-0539">Nucleus</keyword>
<dbReference type="GeneTree" id="ENSGT00390000018531"/>
<evidence type="ECO:0000256" key="10">
    <source>
        <dbReference type="ARBA" id="ARBA00022553"/>
    </source>
</evidence>
<dbReference type="PANTHER" id="PTHR12066">
    <property type="entry name" value="TELOMERASE REVERSE TRANSCRIPTASE"/>
    <property type="match status" value="1"/>
</dbReference>
<comment type="subcellular location">
    <subcellularLocation>
        <location evidence="3 23">Chromosome</location>
        <location evidence="3 23">Telomere</location>
    </subcellularLocation>
    <subcellularLocation>
        <location evidence="2 23">Cytoplasm</location>
    </subcellularLocation>
    <subcellularLocation>
        <location evidence="1 23">Nucleus</location>
        <location evidence="1 23">PML body</location>
    </subcellularLocation>
    <subcellularLocation>
        <location evidence="23">Nucleus</location>
        <location evidence="23">Nucleolus</location>
    </subcellularLocation>
    <subcellularLocation>
        <location evidence="4 23">Nucleus</location>
        <location evidence="4 23">Nucleoplasm</location>
    </subcellularLocation>
    <subcellularLocation>
        <location evidence="23">Nucleus</location>
    </subcellularLocation>
    <text evidence="23">Shuttling between nuclear and cytoplasm depends on cell cycle, phosphorylation states, transformation and DNA damage. Diffuse localization in the nucleoplasm. Enriched in nucleoli of certain cell types. Translocated to the cytoplasm via nuclear pores in a CRM1/RAN-dependent manner involving oxidative stress-mediated phosphorylation at Tyr. Dephosphorylation at this site by SHP2 retains TERT in the nucleus. Translocated to the nucleus by phosphorylation by AKT.</text>
</comment>
<dbReference type="GO" id="GO:0071456">
    <property type="term" value="P:cellular response to hypoxia"/>
    <property type="evidence" value="ECO:0007669"/>
    <property type="project" value="Ensembl"/>
</dbReference>
<feature type="region of interest" description="Disordered" evidence="24">
    <location>
        <begin position="243"/>
        <end position="353"/>
    </location>
</feature>
<evidence type="ECO:0000256" key="4">
    <source>
        <dbReference type="ARBA" id="ARBA00004642"/>
    </source>
</evidence>
<dbReference type="GO" id="GO:1902895">
    <property type="term" value="P:positive regulation of miRNA transcription"/>
    <property type="evidence" value="ECO:0007669"/>
    <property type="project" value="Ensembl"/>
</dbReference>
<dbReference type="GO" id="GO:0022616">
    <property type="term" value="P:DNA strand elongation"/>
    <property type="evidence" value="ECO:0007669"/>
    <property type="project" value="Ensembl"/>
</dbReference>
<evidence type="ECO:0000256" key="11">
    <source>
        <dbReference type="ARBA" id="ARBA00022679"/>
    </source>
</evidence>
<evidence type="ECO:0000256" key="12">
    <source>
        <dbReference type="ARBA" id="ARBA00022695"/>
    </source>
</evidence>
<dbReference type="GO" id="GO:0051087">
    <property type="term" value="F:protein-folding chaperone binding"/>
    <property type="evidence" value="ECO:0007669"/>
    <property type="project" value="Ensembl"/>
</dbReference>
<comment type="function">
    <text evidence="23">Telomerase is a ribonucleoprotein enzyme essential for the replication of chromosome termini in most eukaryotes. Active in progenitor and cancer cells. Inactive, or very low activity, in normal somatic cells. Catalytic component of the teleromerase holoenzyme complex whose main activity is the elongation of telomeres by acting as a reverse transcriptase that adds simple sequence repeats to chromosome ends by copying a template sequence within the RNA component of the enzyme. Catalyzes the RNA-dependent extension of 3'-chromosomal termini with the 6-nucleotide telomeric repeat unit, 5'-TTAGGG-3'. The catalytic cycle involves primer binding, primer extension and release of product once the template boundary has been reached or nascent product translocation followed by further extension. More active on substrates containing 2 or 3 telomeric repeats. Telomerase activity is regulated by a number of factors including telomerase complex-associated proteins, chaperones and polypeptide modifiers. Modulates Wnt signaling. Plays important roles in aging and antiapoptosis.</text>
</comment>
<gene>
    <name evidence="26" type="primary">TERT</name>
</gene>
<keyword evidence="17 23" id="KW-0695">RNA-directed DNA polymerase</keyword>
<comment type="domain">
    <text evidence="23">The primer grip sequence in the RT domain is required for telomerase activity and for stable association with short telomeric primers.</text>
</comment>
<proteinExistence type="inferred from homology"/>
<dbReference type="GO" id="GO:0003720">
    <property type="term" value="F:telomerase activity"/>
    <property type="evidence" value="ECO:0007669"/>
    <property type="project" value="Ensembl"/>
</dbReference>
<keyword evidence="10" id="KW-0597">Phosphoprotein</keyword>
<reference evidence="26" key="3">
    <citation type="submission" date="2025-09" db="UniProtKB">
        <authorList>
            <consortium name="Ensembl"/>
        </authorList>
    </citation>
    <scope>IDENTIFICATION</scope>
</reference>
<keyword evidence="13 23" id="KW-0479">Metal-binding</keyword>
<dbReference type="InterPro" id="IPR043502">
    <property type="entry name" value="DNA/RNA_pol_sf"/>
</dbReference>
<dbReference type="GO" id="GO:0030422">
    <property type="term" value="P:siRNA processing"/>
    <property type="evidence" value="ECO:0007669"/>
    <property type="project" value="Ensembl"/>
</dbReference>
<name>A0A2K6KYW0_RHIBE</name>
<evidence type="ECO:0000256" key="18">
    <source>
        <dbReference type="ARBA" id="ARBA00023125"/>
    </source>
</evidence>
<evidence type="ECO:0000256" key="23">
    <source>
        <dbReference type="RuleBase" id="RU365061"/>
    </source>
</evidence>
<evidence type="ECO:0000256" key="16">
    <source>
        <dbReference type="ARBA" id="ARBA00022895"/>
    </source>
</evidence>
<dbReference type="GO" id="GO:2000648">
    <property type="term" value="P:positive regulation of stem cell proliferation"/>
    <property type="evidence" value="ECO:0007669"/>
    <property type="project" value="Ensembl"/>
</dbReference>
<evidence type="ECO:0000256" key="8">
    <source>
        <dbReference type="ARBA" id="ARBA00022454"/>
    </source>
</evidence>
<evidence type="ECO:0000256" key="15">
    <source>
        <dbReference type="ARBA" id="ARBA00022843"/>
    </source>
</evidence>
<dbReference type="GO" id="GO:0003968">
    <property type="term" value="F:RNA-directed RNA polymerase activity"/>
    <property type="evidence" value="ECO:0007669"/>
    <property type="project" value="Ensembl"/>
</dbReference>
<dbReference type="GO" id="GO:0000333">
    <property type="term" value="C:telomerase catalytic core complex"/>
    <property type="evidence" value="ECO:0007669"/>
    <property type="project" value="Ensembl"/>
</dbReference>
<sequence>MPRAPRCRAVRSLLRSRYREVLPLATFVRRLGPEGWRLVQRGDPAAFRALVAQCLVCVPWDARPPPAAPSFRQVGLPQGPCPAGVEGGRGEPATCGEQRRRLRALPPQVSCLKELVARVLQRLCERGARNVLAFGFALLDGARGGPPEAFTTSVRSYLPNTVTDALRGSGSWGLLLRRVGDDVLVHLLARCALFVLVAPSCAYQVCGTPLYELCAATQGRPAPHASGTRRGLGCERAWNPSVREAGVPTGLPAPGARRRRGSASRSLPLPKRPRRGAAPEPERTPFGQGSWAHPDRTRGPSDRGFCVVSPARPTEGATSLEGALSGTRHSHPSVGRQHHAGRPSTSRPPSPWDTPCPLVYAETKHFLYSSGDKEQLRPSFLLNSLRPSLTGARRLVETIFLGSRPWMPGTPRRPPRLPQRYWQMRPLFLELLGNHAQCPYGALLKTHCPLRAAVAPAAGVCAPEKPQGSVAAPEEEDTDPRRLVQLLRQHSSPWQVYGFVRACLRRLVPPGLWGCRHNERRFLRNTKKFISLGKHAKLSLQELTWKMSVRDCAWLRRSPGVGCVPAAEHRLREEILAKFLHWLMSVYVVELLRSFFYVTETTFQKNRLFFYRKSVWSKLQSIGIRQHLKRVQLRELSEAEARQRREARPALLASRLRFLPKPDGLRPIVNMDYVMGARTFRREKRAERLASRVKALFSVLNYERARRPGLLGASVLGLDDIHRAWRNFVLRVRAQDPPPELYFVKVDVTGAYDTIPQDRLTEVIASIIKPQNTYCVRRYAVVQKAAHGHVRKAFKSHVSTLTDLQPYMRQFVSHLQETSPLRDAVVIEQSSSLNEASSGLFDVFLRFVCHHAVRIGGKSYVQCQGIPQGSILSTLLCSLCYGDMENKLFAGIRRDGLLLRLVDDFLLVTPHLTHAKAFLRTLVRGVPEYGCVVNLRKTVVNFPVEDEAVGGAAFVQLPAHGLFPWCGLLLDTRTLEVQSDYSSYARTSIRASLTFNRGFKAGRNMRRKLFGVLRLKCHSLFLDLQVNSLQTVCTNIYKILLLQAYRFHACVLQLPFHQQVWKNPTFFLRVISDTASLCYSILKAKNTGMSLGAKGATGPLPSEAVQWLCHQAFLLKLTQHRVTYVPLLGSLRTAQTQLSRKLPGTTLAALEAAANPALPSDFKTILD</sequence>
<dbReference type="AlphaFoldDB" id="A0A2K6KYW0"/>
<evidence type="ECO:0000256" key="1">
    <source>
        <dbReference type="ARBA" id="ARBA00004322"/>
    </source>
</evidence>
<dbReference type="SMART" id="SM00975">
    <property type="entry name" value="Telomerase_RBD"/>
    <property type="match status" value="1"/>
</dbReference>
<keyword evidence="9" id="KW-0963">Cytoplasm</keyword>
<dbReference type="GO" id="GO:0000781">
    <property type="term" value="C:chromosome, telomeric region"/>
    <property type="evidence" value="ECO:0007669"/>
    <property type="project" value="UniProtKB-SubCell"/>
</dbReference>
<dbReference type="GO" id="GO:0042635">
    <property type="term" value="P:positive regulation of hair cycle"/>
    <property type="evidence" value="ECO:0007669"/>
    <property type="project" value="Ensembl"/>
</dbReference>
<dbReference type="GO" id="GO:1990572">
    <property type="term" value="C:TERT-RMRP complex"/>
    <property type="evidence" value="ECO:0007669"/>
    <property type="project" value="Ensembl"/>
</dbReference>
<accession>A0A2K6KYW0</accession>
<keyword evidence="14 23" id="KW-0460">Magnesium</keyword>
<comment type="catalytic activity">
    <reaction evidence="22 23">
        <text>DNA(n) + a 2'-deoxyribonucleoside 5'-triphosphate = DNA(n+1) + diphosphate</text>
        <dbReference type="Rhea" id="RHEA:22508"/>
        <dbReference type="Rhea" id="RHEA-COMP:17339"/>
        <dbReference type="Rhea" id="RHEA-COMP:17340"/>
        <dbReference type="ChEBI" id="CHEBI:33019"/>
        <dbReference type="ChEBI" id="CHEBI:61560"/>
        <dbReference type="ChEBI" id="CHEBI:173112"/>
        <dbReference type="EC" id="2.7.7.49"/>
    </reaction>
</comment>
<organism evidence="26 27">
    <name type="scientific">Rhinopithecus bieti</name>
    <name type="common">Black snub-nosed monkey</name>
    <name type="synonym">Pygathrix bieti</name>
    <dbReference type="NCBI Taxonomy" id="61621"/>
    <lineage>
        <taxon>Eukaryota</taxon>
        <taxon>Metazoa</taxon>
        <taxon>Chordata</taxon>
        <taxon>Craniata</taxon>
        <taxon>Vertebrata</taxon>
        <taxon>Euteleostomi</taxon>
        <taxon>Mammalia</taxon>
        <taxon>Eutheria</taxon>
        <taxon>Euarchontoglires</taxon>
        <taxon>Primates</taxon>
        <taxon>Haplorrhini</taxon>
        <taxon>Catarrhini</taxon>
        <taxon>Cercopithecidae</taxon>
        <taxon>Colobinae</taxon>
        <taxon>Rhinopithecus</taxon>
    </lineage>
</organism>
<keyword evidence="8 23" id="KW-0158">Chromosome</keyword>
<dbReference type="GO" id="GO:0001223">
    <property type="term" value="F:transcription coactivator binding"/>
    <property type="evidence" value="ECO:0007669"/>
    <property type="project" value="Ensembl"/>
</dbReference>
<dbReference type="GO" id="GO:0006606">
    <property type="term" value="P:protein import into nucleus"/>
    <property type="evidence" value="ECO:0007669"/>
    <property type="project" value="Ensembl"/>
</dbReference>
<dbReference type="GO" id="GO:0140745">
    <property type="term" value="P:siRNA transcription"/>
    <property type="evidence" value="ECO:0007669"/>
    <property type="project" value="Ensembl"/>
</dbReference>
<dbReference type="GO" id="GO:0005886">
    <property type="term" value="C:plasma membrane"/>
    <property type="evidence" value="ECO:0007669"/>
    <property type="project" value="Ensembl"/>
</dbReference>
<dbReference type="GO" id="GO:0016607">
    <property type="term" value="C:nuclear speck"/>
    <property type="evidence" value="ECO:0007669"/>
    <property type="project" value="Ensembl"/>
</dbReference>
<dbReference type="Gene3D" id="1.10.357.90">
    <property type="match status" value="1"/>
</dbReference>
<dbReference type="GO" id="GO:2001240">
    <property type="term" value="P:negative regulation of extrinsic apoptotic signaling pathway in absence of ligand"/>
    <property type="evidence" value="ECO:0007669"/>
    <property type="project" value="Ensembl"/>
</dbReference>
<dbReference type="InterPro" id="IPR049139">
    <property type="entry name" value="TERT_C"/>
</dbReference>
<comment type="domain">
    <text evidence="23">The RNA-interacting domain 1 (RD1)/N-terminal extension (NTE) is required for interaction with the pseudoknot-template domain of each of TERC dimers. It contains anchor sites that bind primer nucleotides upstream of the RNA-DNA hybrid and is thus an essential determinant of repeat addition processivity.</text>
</comment>
<comment type="similarity">
    <text evidence="5 23">Belongs to the reverse transcriptase family. Telomerase subfamily.</text>
</comment>
<dbReference type="EC" id="2.7.7.49" evidence="6 23"/>
<evidence type="ECO:0000256" key="13">
    <source>
        <dbReference type="ARBA" id="ARBA00022723"/>
    </source>
</evidence>
<evidence type="ECO:0000256" key="5">
    <source>
        <dbReference type="ARBA" id="ARBA00008001"/>
    </source>
</evidence>
<dbReference type="GO" id="GO:0030177">
    <property type="term" value="P:positive regulation of Wnt signaling pathway"/>
    <property type="evidence" value="ECO:0007669"/>
    <property type="project" value="Ensembl"/>
</dbReference>
<keyword evidence="16 23" id="KW-0779">Telomere</keyword>
<reference evidence="26 27" key="1">
    <citation type="submission" date="2016-06" db="EMBL/GenBank/DDBJ databases">
        <title>Genome of Rhinopithecus bieti.</title>
        <authorList>
            <person name="Wu"/>
            <person name="C.-I. and Zhang"/>
            <person name="Y."/>
        </authorList>
    </citation>
    <scope>NUCLEOTIDE SEQUENCE</scope>
</reference>
<protein>
    <recommendedName>
        <fullName evidence="7 23">Telomerase reverse transcriptase</fullName>
        <ecNumber evidence="6 23">2.7.7.49</ecNumber>
    </recommendedName>
    <alternativeName>
        <fullName evidence="21 23">Telomerase catalytic subunit</fullName>
    </alternativeName>
</protein>
<dbReference type="GO" id="GO:0070200">
    <property type="term" value="P:establishment of protein localization to telomere"/>
    <property type="evidence" value="ECO:0007669"/>
    <property type="project" value="Ensembl"/>
</dbReference>
<keyword evidence="12 23" id="KW-0548">Nucleotidyltransferase</keyword>
<dbReference type="GO" id="GO:0042162">
    <property type="term" value="F:telomeric DNA binding"/>
    <property type="evidence" value="ECO:0007669"/>
    <property type="project" value="TreeGrafter"/>
</dbReference>
<dbReference type="GO" id="GO:0042803">
    <property type="term" value="F:protein homodimerization activity"/>
    <property type="evidence" value="ECO:0007669"/>
    <property type="project" value="Ensembl"/>
</dbReference>
<dbReference type="GO" id="GO:0046326">
    <property type="term" value="P:positive regulation of D-glucose import"/>
    <property type="evidence" value="ECO:0007669"/>
    <property type="project" value="Ensembl"/>
</dbReference>
<evidence type="ECO:0000256" key="2">
    <source>
        <dbReference type="ARBA" id="ARBA00004496"/>
    </source>
</evidence>
<dbReference type="InterPro" id="IPR021891">
    <property type="entry name" value="Telomerase_RBD"/>
</dbReference>
<dbReference type="Gene3D" id="3.30.70.2630">
    <property type="match status" value="1"/>
</dbReference>
<dbReference type="GO" id="GO:0098680">
    <property type="term" value="F:template-free RNA nucleotidyltransferase"/>
    <property type="evidence" value="ECO:0007669"/>
    <property type="project" value="Ensembl"/>
</dbReference>
<dbReference type="GO" id="GO:0007005">
    <property type="term" value="P:mitochondrion organization"/>
    <property type="evidence" value="ECO:0007669"/>
    <property type="project" value="Ensembl"/>
</dbReference>
<dbReference type="GO" id="GO:0046872">
    <property type="term" value="F:metal ion binding"/>
    <property type="evidence" value="ECO:0007669"/>
    <property type="project" value="UniProtKB-KW"/>
</dbReference>
<keyword evidence="27" id="KW-1185">Reference proteome</keyword>
<dbReference type="GO" id="GO:0005730">
    <property type="term" value="C:nucleolus"/>
    <property type="evidence" value="ECO:0007669"/>
    <property type="project" value="UniProtKB-SubCell"/>
</dbReference>
<dbReference type="SUPFAM" id="SSF56672">
    <property type="entry name" value="DNA/RNA polymerases"/>
    <property type="match status" value="1"/>
</dbReference>
<dbReference type="PROSITE" id="PS50878">
    <property type="entry name" value="RT_POL"/>
    <property type="match status" value="1"/>
</dbReference>
<dbReference type="FunFam" id="3.30.70.2630:FF:000001">
    <property type="entry name" value="Telomerase reverse transcriptase"/>
    <property type="match status" value="1"/>
</dbReference>
<dbReference type="GO" id="GO:0070034">
    <property type="term" value="F:telomerase RNA binding"/>
    <property type="evidence" value="ECO:0007669"/>
    <property type="project" value="Ensembl"/>
</dbReference>
<feature type="compositionally biased region" description="Basic residues" evidence="24">
    <location>
        <begin position="328"/>
        <end position="341"/>
    </location>
</feature>
<keyword evidence="15" id="KW-0832">Ubl conjugation</keyword>
<dbReference type="InterPro" id="IPR003545">
    <property type="entry name" value="Telomerase_RT"/>
</dbReference>
<evidence type="ECO:0000256" key="3">
    <source>
        <dbReference type="ARBA" id="ARBA00004574"/>
    </source>
</evidence>
<dbReference type="GO" id="GO:0005829">
    <property type="term" value="C:cytosol"/>
    <property type="evidence" value="ECO:0007669"/>
    <property type="project" value="Ensembl"/>
</dbReference>
<evidence type="ECO:0000256" key="6">
    <source>
        <dbReference type="ARBA" id="ARBA00012493"/>
    </source>
</evidence>
<dbReference type="GO" id="GO:0031647">
    <property type="term" value="P:regulation of protein stability"/>
    <property type="evidence" value="ECO:0007669"/>
    <property type="project" value="Ensembl"/>
</dbReference>
<evidence type="ECO:0000256" key="22">
    <source>
        <dbReference type="ARBA" id="ARBA00048173"/>
    </source>
</evidence>
<dbReference type="Pfam" id="PF12009">
    <property type="entry name" value="Telomerase_RBD"/>
    <property type="match status" value="1"/>
</dbReference>
<dbReference type="GO" id="GO:0090399">
    <property type="term" value="P:replicative senescence"/>
    <property type="evidence" value="ECO:0007669"/>
    <property type="project" value="Ensembl"/>
</dbReference>